<gene>
    <name evidence="3" type="primary">LOC113464146</name>
</gene>
<organism evidence="2 3">
    <name type="scientific">Ceratina calcarata</name>
    <dbReference type="NCBI Taxonomy" id="156304"/>
    <lineage>
        <taxon>Eukaryota</taxon>
        <taxon>Metazoa</taxon>
        <taxon>Ecdysozoa</taxon>
        <taxon>Arthropoda</taxon>
        <taxon>Hexapoda</taxon>
        <taxon>Insecta</taxon>
        <taxon>Pterygota</taxon>
        <taxon>Neoptera</taxon>
        <taxon>Endopterygota</taxon>
        <taxon>Hymenoptera</taxon>
        <taxon>Apocrita</taxon>
        <taxon>Aculeata</taxon>
        <taxon>Apoidea</taxon>
        <taxon>Anthophila</taxon>
        <taxon>Apidae</taxon>
        <taxon>Ceratina</taxon>
        <taxon>Zadontomerus</taxon>
    </lineage>
</organism>
<accession>A0AAJ7RZF1</accession>
<dbReference type="Pfam" id="PF09791">
    <property type="entry name" value="Oxidored-like"/>
    <property type="match status" value="1"/>
</dbReference>
<proteinExistence type="predicted"/>
<keyword evidence="2" id="KW-1185">Reference proteome</keyword>
<sequence>MYTNNDNENSRPVTPTQEDCCHSACEPCIFDIHKKLLEEYERRKKQNIKLENKHNVLCTFAYKNFVVIDKIQASECYILLSLKYKGTELSIMSTIINIKYSIYQIFNWKYFIVPNIQDDYSLHGINIKSGRLDQKSVLEVLQDTVPDSTLILICGTREFNSSVEQWVKSMNYCHAYIFQ</sequence>
<evidence type="ECO:0000259" key="1">
    <source>
        <dbReference type="Pfam" id="PF09791"/>
    </source>
</evidence>
<protein>
    <submittedName>
        <fullName evidence="3">Uncharacterized protein LOC113464146</fullName>
    </submittedName>
</protein>
<feature type="domain" description="Oxidoreductase-like" evidence="1">
    <location>
        <begin position="10"/>
        <end position="46"/>
    </location>
</feature>
<dbReference type="RefSeq" id="XP_026668115.1">
    <property type="nucleotide sequence ID" value="XM_026812314.1"/>
</dbReference>
<dbReference type="Proteomes" id="UP000694925">
    <property type="component" value="Unplaced"/>
</dbReference>
<dbReference type="KEGG" id="ccal:113464146"/>
<evidence type="ECO:0000313" key="2">
    <source>
        <dbReference type="Proteomes" id="UP000694925"/>
    </source>
</evidence>
<evidence type="ECO:0000313" key="3">
    <source>
        <dbReference type="RefSeq" id="XP_026668115.1"/>
    </source>
</evidence>
<name>A0AAJ7RZF1_9HYME</name>
<reference evidence="3" key="1">
    <citation type="submission" date="2025-08" db="UniProtKB">
        <authorList>
            <consortium name="RefSeq"/>
        </authorList>
    </citation>
    <scope>IDENTIFICATION</scope>
    <source>
        <tissue evidence="3">Whole body</tissue>
    </source>
</reference>
<dbReference type="AlphaFoldDB" id="A0AAJ7RZF1"/>
<dbReference type="GeneID" id="113464146"/>
<dbReference type="InterPro" id="IPR019180">
    <property type="entry name" value="Oxidoreductase-like_N"/>
</dbReference>